<feature type="compositionally biased region" description="Basic and acidic residues" evidence="11">
    <location>
        <begin position="4368"/>
        <end position="4380"/>
    </location>
</feature>
<proteinExistence type="inferred from homology"/>
<dbReference type="InterPro" id="IPR027417">
    <property type="entry name" value="P-loop_NTPase"/>
</dbReference>
<gene>
    <name evidence="13" type="ORF">FA10DRAFT_300982</name>
</gene>
<dbReference type="FunFam" id="3.40.50.300:FF:001368">
    <property type="entry name" value="Midasin"/>
    <property type="match status" value="1"/>
</dbReference>
<sequence>MSYLDLQTASTALLASISSLDLPTSKALSVLEQWASASTPSASQSDLLDGLSELLIHPACTTDVAVHFQPLLLELCVRALKSLDIQLSTWSGQTATDVLHAFASLLVPFPETFGTARLLLTKESLGDDGPLSSVPASDSRELQSTLLSVYRLACASPLIFEDITERWPVEVLYSVFSDITTPFSPTTRLLALRAFAALEGLSEAARLDLERQFVGRPVDPGSVGNEGCIDAVYESASEKIDIWTLPLTEVERARRIKARSTNQKTSIDASILSPRVASLGCILVLRHSDAALSDTRDDTFKETEGLHDVLADLARDIDSPTLLSGPEASGKTTMLAHVCSLVHPRKRPAPILTLQLGDQSGLDAKSLIGSFVSSSTRPGTFEWSEGALTRAVRLGKWVVLEDIDKASSEILSVIKPLAEALGRSKLIGSRPMLDLGSRGKMRAGKGFALFATRTIINPSREDRWPPTSFLGHTHFREIRVKPLTHDDVVEIVSRSNPVLAAARDAALLRLVDTWSAVVAGSRLQAATTTKRRAATAAPAGTLRTPSLHDLIKWCRRVERLLERSGKASAVAKAPFSNQVVQEEVFIEACDVFLGSLAAHDSSDTSRHALLVELLSKSLGIDTEQAWLSIRGRMPEMGLVKGGPSSSSAIRVGRCQLERASPLAQGPFPVASVSKTFALTRPAAQLLERLAVCVSLAEPALIVGETGTGKTTVVQHLASLVGKPLVALNLSQQTESSDLLGGFRPLDAKLPAMELHNRWIDLFERTFSSRRNARFVEAERKALKAEKWARLADLWKESARMAEGKARQENASGDEAEDADGGSRKKRRTGKSTQVSTPSPGASDEKVDEWPRFAEDAQQFRLQHAAKQRSLVFSFVEGPLVKAIRSGAWVLLDEVNLAAPETLDCLAGLLQTPTSSVTLTERGDLEPVPRHPEFRLFACMNPATDVGKRDLPSSLRNRFTELYAASPDSDREALVSIVDKYIGQHARGDRGAVMDVAECFLAIRRLAHSHELADGANQRPHYSIRTLARALTFASDVCATYGLRRSLWEGFVMAFTMLLEPKSNQTVRSLIHANILAKAKNARSAASFVPPAPSQDHVQLGSFWLEAGPLAPQLAEDYVLTASVQDKVVGLARAALTRKSPVLIQGPTSAGKTSAVEYLARRTGHRFVRINNHEHTDVQEYIGSYSSDPDSGRLVFREGLLVSALRRGDWIVLDELNLAPTDVLEALNRLLDDNRELLIPETGEVVRPHPHFMLFATQNPPGLYAGRKVLSRAFRNRFLEVHFDDVPQPELETILTRRCAIAPSYAAKIVAVFVELQRRRQAGRVFDSKQAFVTLRDLFRWGQREAVGYEELAENGYMLIAERARRADDQAVVREVIQDVLNVRLDVDSLYQLSSTNRQKLESRLGEDYASAILEQAGQSGLVWTEAMQRLLCLVATALRYDEPILLVGETGTGKTSICEMLAEVFGRRLHTVNCHQNTDTADLLGGQRPLRNRAALQAKAKIECDKVLSQLEGQEVSLDLQAASSKLTSLLASATVNEENCTKEEARTALRCANQSLALFEWHDGPLVEAMRNGDHVLLDEISLADDSVLERLNSVLEPGRTVVLAERGSSTNKNDDTATLRATNGFQVVATMNPGGDYGKKELSPALRNRFTEIWVPHVDARSDLLLILDRQWAGVGADVGEMRPWSAAMLDFTDWFAAEVGGRDAANIGLRDLIAWASFVKSVVAGGEMAVEVAFIHGALLCIVDGVGTLPATASMSRDGLERLRGRCHTKLSELVGGSLALEEALKPAQVSVREYCLSVGPFSVEMGGEASSASSFSFGAQTPATNALRVVRALQIPNKSIMLEGSPGAGKTSLIVALAQASGHALTRINLSDQTELVDLFGADLPVEGGAPGEFSWRDAAFLSAMQRGEWVLLDEMNLASQSVLEGLNSCLDHRGSVYVPELGRSFNKHPSFRIFAAQNPHHQGGGRKGLPKSFLNRFTKVFVQALEPEDIEIIAGHLYPSFDQISLKRMIRFNASLHDETMVRHSFGRAGAPWEFNLRDLLRWLNLLHADLGLNWRGKDPIEHLASLYILRFRTLRDREAAADLFCKTFERDVPFDVAGYRPWPLMTPHRAQFGHTIVQRSQQGSIGNNEDGGDNLGIEKEQLPALEALAECVRMAWPAILCGPSQSGKTSLVRYMARLTGNELEELRMSSGTDTMDVLGGFEQIDPLAHARKDAHTLRDVVSKIKRTELGRIGRQGFEDVCRMQETLIGVLKEVSTTDDGTAARLRTTEAVHQVASSLVASTVVSDADKKTCSGILAGLASSAEDGGKDAGKFAWVDGPLLRAMKQGKWLLLDDANLCSASVLDRLNSLLEPGGSVVLSERGVGDGSGEGSDQQVPVIRPHADFRIFLTLDPKHGELSRAMRNRGLEICLVEPTSTSAIHDERSFEAHTLSQDSQLVLARQWAAPLSEEEQGDGAGLVRELAAAHLLGSLSKDALALASRMVQDALPVQLFQEDGVVSSTHALIIKNRFAQEQENIDALLLSELGPNLSMNPNLVGVLSSDAFGASLSLGVRVLHHSLDLQKVVESAHRKSSTSAKKDHLTVLERSALSSLEGDGDKSPSSGSRGASSSHDIATFPFIRSVLAASQELLGVLTREITSDVGDQGLASSLLGWMTKLLDQTTFLALSWASNGIFDYSATTVVAQEMDKLLSSALLSGWAASSAPFEQEEVGKRLELLGAKRVLKSGLAMRGIWQAFLPGADAGQKQITLDAELSDSLSGLQQGLRSADRQRRDVISSGIDVAATLELAILGGQEESMVARRQELLEIATRVKQSLDAIQRGAGTVDESEEDDWLSEGEGLTLSSLLLLWSTADARDAQAGLQALTDLVKSSKRYALTSAVALRRASWKSTGTIEMQTTVDIVRGLWKDRINAEQAHSGPQDLFRPMLLWTTLRRCLPRRTSLAEVVQRRESLTWLASALGLSLGPSRRQSTRAALQHTFDHLSSCLWYTVEDLHPGVGNLIFVQEGAQTALESLKRVMTDNAASEDATFASIVSDWTECAAQVQDPSPSLAQLGASMVRFASSMIHLYVPNVAIDPLAVQRTKEAMVEHALNRINIERKLLQQRAELITGSIAPSTVWTRALDERALEATSGREERRGKVVINREPAPLDVLARLHGEMKSFVDQVLEQGKLMDLIDRLSSEEAAQGDNDDHLRLVARLANLQASVSSLLDRFRTIYASLHDLTQPLSLCLSLMQLGLGALVQHARCSKRSTMASKNAEVVDMLVRFPTVDASGRFSNLIEVPLRLRADSRLGSLAVPTLLTKLAAIEHERQNGVPASVHFAERVSRTYDQLAHLWSLDRQRESKEEQESKSLYRSQKIDVDVEDDDVLQEKEFATLFPEYEDVMALRASTATTSNGKEAKAKDFFSSESVVKLYRLHMALFTETHEDDVQRFAKWRVDVVNRLMGLYYQETDESLDSVSKAFQLDVIASRLPSQHNRPDSDFDFYRDAASSDQVARMLGVVNSMRSRLEGLIDQYPDQMVLSHLRDRCDAILSLDAGSCPVARLLSALEQLLLHTEDWQAFASSQTSLVDQRSLVSGLIIEWRRLELSSWAKLLQRHHDEVIDADGEKFWFHLFEAAIRAPCQGTASEDGEHIAKLVTLLDEYVRTASLGQWQARLDLLASFARYARLLSTQFVQLDTVAKVLFNVVAFYSQHSEGVQAHLDRRRAVIEKEIADYVKLASWKDVNVFALQQSAKQTHRKLHKCVRKFRDVLRLPMDPILAELGEASSKAKGLDVVVAASNGESTGISTESGVVSFKAGPQRWQGAQQTMSAHLLDLSTTWKRLEGLTHRDLGMTILQQPQQTSSGLSSLASQILERSEALRKQTPATWTEDTAKAIKSLETRKRKAWSDLLKELRRIGLSSALQQSHQKINEPAWVYSRSATEGALKTGEDEEVEKRYFGLLNLVPRLRGNITSAERSPDVLVTELQRAQGFVEHAATLVVEARQRSLEMRKPLASLQAFSSRTAVLAGGPVHCGAGSQQAKLQAVEELADALHKILASLEETLQRILGQSRLLSSSNIDTFTSELQRRAEAVRECARGVAALAKSFRDSGLVVVTHDEGDLIERCTGEMRATLDTLSTAPHHLTIWTGELRQFLDGQNDVVERSKSILSSSSQEGDERKEQDEHEAGRKSDRIISLVLVVMQDLTKLDKPEEQEDELQDKAVPAQQRRLAKVESLLRLDELMREFSEFASLCNGVSSSSGGDVIRDAMQRLAPFARRYAEIVHAHLEAARRFICALLKLAHVVCVLVVNLAKRGFCRPPPKEEEQTEKGGGDGQEALEDDGGTGLGDGSGMKDITDQLGEDEEMEELQKDEDKDEQEQDEGDKNKEKGAKEMEQDFDGELESVEGEDEAEEDGEKEEQEDGEIEEAVGEVDPLDPGAVDEKTWGGEDEEEKEDQDTKDETDKDLGGKDADDGGQEQKKKDGKKGKSQKEQANEGAGERGEEDGEDAKDDGAEDQDDSAEGKQPDEGDDGEKREGEEQDQEQDEEADGDDPDRMGRQVDQEATQGENLDLPEDLNIDGGGDEEEEDKEGRDDFSDLGDDDEHEGGPDQDEKKPDEGGIEVDDFPEDGEEKEQLDKVDDDNGEEDGQDENMADGEVPHDKGEEAMDEEEEDGDDGDEAPQSQQQGQQGQDQQPQPQSGQDNSGDAAPAPDAGDVGQEDNSADQQQQSTRGAQGRMTIPMDDSSSASQGAQRGGQSSSQPQQPPSSADEPAQGEEPSAAEEGAEGQEDGEGQDASQDPNPVRSLGDALRDFRRDLDAIEERMAKEEGAEEQGGMPEDSAATAFEHVNDQDQDADMQQALGAAKEDEARNLDGIVGGDEDEEKLDKPPVGDVDETMEAREEREALPLDVNEQEDRQEKQNGQKRGMLASDLVQGVTAADDDEGSGEEELATIDGEREEDTNDPLPEEERQLIEQSLEDQLAALSAKDDENDDGGEASEEKRQRFDELWKTYASLTSDLSLQLCEQLRLILAPTLATRFAGDYKTGKRLNMRKIVPFIASDFAKDKIWLRRSRPAKREYQVLLSIDDSKSMREGTGKRVRLAYQTLVLLKGAMDRLEVGEIAIAKFGSKMELLRGFDSSPIAAEGGDGRILEKLTFEQRGTDVLNLVENSLGFLARSRERTSSMSGKDLWQLQLIVSDGICQNHDKLRSLLRRAHEEKVMLVFVIVDCLQSDGDERPGQQQQQQQQSIVDLSSVSYHTNPATGKLEIKMDRYLDSFPFEYFVVVSNVEALPDVLATTLREWTQRIANM</sequence>
<dbReference type="Pfam" id="PF07728">
    <property type="entry name" value="AAA_5"/>
    <property type="match status" value="8"/>
</dbReference>
<dbReference type="GO" id="GO:0005654">
    <property type="term" value="C:nucleoplasm"/>
    <property type="evidence" value="ECO:0007669"/>
    <property type="project" value="UniProtKB-SubCell"/>
</dbReference>
<feature type="compositionally biased region" description="Basic and acidic residues" evidence="11">
    <location>
        <begin position="4444"/>
        <end position="4465"/>
    </location>
</feature>
<evidence type="ECO:0000256" key="3">
    <source>
        <dbReference type="ARBA" id="ARBA00007188"/>
    </source>
</evidence>
<name>A0A316YUN8_9BASI</name>
<evidence type="ECO:0000256" key="6">
    <source>
        <dbReference type="ARBA" id="ARBA00022741"/>
    </source>
</evidence>
<feature type="region of interest" description="Disordered" evidence="11">
    <location>
        <begin position="801"/>
        <end position="847"/>
    </location>
</feature>
<evidence type="ECO:0000256" key="8">
    <source>
        <dbReference type="ARBA" id="ARBA00023186"/>
    </source>
</evidence>
<dbReference type="Proteomes" id="UP000245768">
    <property type="component" value="Unassembled WGS sequence"/>
</dbReference>
<evidence type="ECO:0000256" key="1">
    <source>
        <dbReference type="ARBA" id="ARBA00004604"/>
    </source>
</evidence>
<keyword evidence="8 10" id="KW-0143">Chaperone</keyword>
<feature type="region of interest" description="Disordered" evidence="11">
    <location>
        <begin position="4151"/>
        <end position="4175"/>
    </location>
</feature>
<evidence type="ECO:0000256" key="11">
    <source>
        <dbReference type="SAM" id="MobiDB-lite"/>
    </source>
</evidence>
<feature type="compositionally biased region" description="Basic and acidic residues" evidence="11">
    <location>
        <begin position="4505"/>
        <end position="4521"/>
    </location>
</feature>
<evidence type="ECO:0000256" key="10">
    <source>
        <dbReference type="PIRNR" id="PIRNR010340"/>
    </source>
</evidence>
<feature type="compositionally biased region" description="Low complexity" evidence="11">
    <location>
        <begin position="4727"/>
        <end position="4760"/>
    </location>
</feature>
<keyword evidence="6 10" id="KW-0547">Nucleotide-binding</keyword>
<dbReference type="FunFam" id="3.40.50.300:FF:000142">
    <property type="entry name" value="Midasin"/>
    <property type="match status" value="1"/>
</dbReference>
<feature type="region of interest" description="Disordered" evidence="11">
    <location>
        <begin position="2595"/>
        <end position="2615"/>
    </location>
</feature>
<feature type="domain" description="AAA+ ATPase" evidence="12">
    <location>
        <begin position="1840"/>
        <end position="1992"/>
    </location>
</feature>
<dbReference type="GO" id="GO:0000027">
    <property type="term" value="P:ribosomal large subunit assembly"/>
    <property type="evidence" value="ECO:0007669"/>
    <property type="project" value="InterPro"/>
</dbReference>
<dbReference type="Pfam" id="PF17867">
    <property type="entry name" value="AAA_lid_7"/>
    <property type="match status" value="3"/>
</dbReference>
<dbReference type="OrthoDB" id="5186at2759"/>
<dbReference type="GO" id="GO:0005730">
    <property type="term" value="C:nucleolus"/>
    <property type="evidence" value="ECO:0007669"/>
    <property type="project" value="UniProtKB-SubCell"/>
</dbReference>
<feature type="compositionally biased region" description="Acidic residues" evidence="11">
    <location>
        <begin position="4432"/>
        <end position="4443"/>
    </location>
</feature>
<keyword evidence="5" id="KW-0597">Phosphoprotein</keyword>
<dbReference type="RefSeq" id="XP_025379702.1">
    <property type="nucleotide sequence ID" value="XM_025524910.1"/>
</dbReference>
<feature type="domain" description="AAA+ ATPase" evidence="12">
    <location>
        <begin position="1137"/>
        <end position="1283"/>
    </location>
</feature>
<dbReference type="Pfam" id="PF21108">
    <property type="entry name" value="MDN1_4th"/>
    <property type="match status" value="1"/>
</dbReference>
<dbReference type="InterPro" id="IPR036465">
    <property type="entry name" value="vWFA_dom_sf"/>
</dbReference>
<feature type="compositionally biased region" description="Acidic residues" evidence="11">
    <location>
        <begin position="4555"/>
        <end position="4572"/>
    </location>
</feature>
<keyword evidence="9 10" id="KW-0539">Nucleus</keyword>
<dbReference type="SUPFAM" id="SSF53300">
    <property type="entry name" value="vWA-like"/>
    <property type="match status" value="1"/>
</dbReference>
<feature type="compositionally biased region" description="Low complexity" evidence="11">
    <location>
        <begin position="2604"/>
        <end position="2615"/>
    </location>
</feature>
<dbReference type="InterPro" id="IPR040848">
    <property type="entry name" value="AAA_lid_7"/>
</dbReference>
<feature type="compositionally biased region" description="Low complexity" evidence="11">
    <location>
        <begin position="4664"/>
        <end position="4698"/>
    </location>
</feature>
<keyword evidence="7 10" id="KW-0067">ATP-binding</keyword>
<feature type="compositionally biased region" description="Basic and acidic residues" evidence="11">
    <location>
        <begin position="4589"/>
        <end position="4601"/>
    </location>
</feature>
<dbReference type="GO" id="GO:0000055">
    <property type="term" value="P:ribosomal large subunit export from nucleus"/>
    <property type="evidence" value="ECO:0007669"/>
    <property type="project" value="TreeGrafter"/>
</dbReference>
<dbReference type="STRING" id="215250.A0A316YUN8"/>
<feature type="compositionally biased region" description="Acidic residues" evidence="11">
    <location>
        <begin position="4761"/>
        <end position="4775"/>
    </location>
</feature>
<dbReference type="FunFam" id="3.40.50.300:FF:000712">
    <property type="entry name" value="Midasin"/>
    <property type="match status" value="1"/>
</dbReference>
<accession>A0A316YUN8</accession>
<organism evidence="13 14">
    <name type="scientific">Acaromyces ingoldii</name>
    <dbReference type="NCBI Taxonomy" id="215250"/>
    <lineage>
        <taxon>Eukaryota</taxon>
        <taxon>Fungi</taxon>
        <taxon>Dikarya</taxon>
        <taxon>Basidiomycota</taxon>
        <taxon>Ustilaginomycotina</taxon>
        <taxon>Exobasidiomycetes</taxon>
        <taxon>Exobasidiales</taxon>
        <taxon>Cryptobasidiaceae</taxon>
        <taxon>Acaromyces</taxon>
    </lineage>
</organism>
<feature type="compositionally biased region" description="Acidic residues" evidence="11">
    <location>
        <begin position="4622"/>
        <end position="4637"/>
    </location>
</feature>
<dbReference type="GeneID" id="37046826"/>
<dbReference type="PANTHER" id="PTHR48103">
    <property type="entry name" value="MIDASIN-RELATED"/>
    <property type="match status" value="1"/>
</dbReference>
<dbReference type="SMART" id="SM00382">
    <property type="entry name" value="AAA"/>
    <property type="match status" value="6"/>
</dbReference>
<feature type="compositionally biased region" description="Basic and acidic residues" evidence="11">
    <location>
        <begin position="4306"/>
        <end position="4317"/>
    </location>
</feature>
<feature type="domain" description="AAA+ ATPase" evidence="12">
    <location>
        <begin position="1440"/>
        <end position="1663"/>
    </location>
</feature>
<feature type="domain" description="AAA+ ATPase" evidence="12">
    <location>
        <begin position="317"/>
        <end position="484"/>
    </location>
</feature>
<keyword evidence="13" id="KW-0378">Hydrolase</keyword>
<feature type="compositionally biased region" description="Acidic residues" evidence="11">
    <location>
        <begin position="4602"/>
        <end position="4615"/>
    </location>
</feature>
<comment type="subcellular location">
    <subcellularLocation>
        <location evidence="1">Nucleus</location>
        <location evidence="1">Nucleolus</location>
    </subcellularLocation>
    <subcellularLocation>
        <location evidence="2">Nucleus</location>
        <location evidence="2">Nucleoplasm</location>
    </subcellularLocation>
</comment>
<evidence type="ECO:0000313" key="13">
    <source>
        <dbReference type="EMBL" id="PWN92504.1"/>
    </source>
</evidence>
<feature type="compositionally biased region" description="Acidic residues" evidence="11">
    <location>
        <begin position="4649"/>
        <end position="4662"/>
    </location>
</feature>
<dbReference type="PANTHER" id="PTHR48103:SF2">
    <property type="entry name" value="MIDASIN"/>
    <property type="match status" value="1"/>
</dbReference>
<feature type="compositionally biased region" description="Basic and acidic residues" evidence="11">
    <location>
        <begin position="4791"/>
        <end position="4810"/>
    </location>
</feature>
<dbReference type="CDD" id="cd00009">
    <property type="entry name" value="AAA"/>
    <property type="match status" value="1"/>
</dbReference>
<feature type="region of interest" description="Disordered" evidence="11">
    <location>
        <begin position="4303"/>
        <end position="4947"/>
    </location>
</feature>
<feature type="compositionally biased region" description="Acidic residues" evidence="11">
    <location>
        <begin position="4921"/>
        <end position="4947"/>
    </location>
</feature>
<dbReference type="GO" id="GO:0030687">
    <property type="term" value="C:preribosome, large subunit precursor"/>
    <property type="evidence" value="ECO:0007669"/>
    <property type="project" value="TreeGrafter"/>
</dbReference>
<evidence type="ECO:0000256" key="7">
    <source>
        <dbReference type="ARBA" id="ARBA00022840"/>
    </source>
</evidence>
<dbReference type="FunCoup" id="A0A316YUN8">
    <property type="interactions" value="341"/>
</dbReference>
<dbReference type="PROSITE" id="PS00675">
    <property type="entry name" value="SIGMA54_INTERACT_1"/>
    <property type="match status" value="1"/>
</dbReference>
<dbReference type="EMBL" id="KZ819635">
    <property type="protein sequence ID" value="PWN92504.1"/>
    <property type="molecule type" value="Genomic_DNA"/>
</dbReference>
<dbReference type="SUPFAM" id="SSF52540">
    <property type="entry name" value="P-loop containing nucleoside triphosphate hydrolases"/>
    <property type="match status" value="6"/>
</dbReference>
<feature type="compositionally biased region" description="Basic and acidic residues" evidence="11">
    <location>
        <begin position="4162"/>
        <end position="4175"/>
    </location>
</feature>
<dbReference type="InterPro" id="IPR003593">
    <property type="entry name" value="AAA+_ATPase"/>
</dbReference>
<evidence type="ECO:0000256" key="5">
    <source>
        <dbReference type="ARBA" id="ARBA00022553"/>
    </source>
</evidence>
<dbReference type="PIRSF" id="PIRSF010340">
    <property type="entry name" value="Midasin"/>
    <property type="match status" value="1"/>
</dbReference>
<feature type="compositionally biased region" description="Basic and acidic residues" evidence="11">
    <location>
        <begin position="4473"/>
        <end position="4485"/>
    </location>
</feature>
<evidence type="ECO:0000313" key="14">
    <source>
        <dbReference type="Proteomes" id="UP000245768"/>
    </source>
</evidence>
<dbReference type="InterPro" id="IPR012099">
    <property type="entry name" value="Midasin"/>
</dbReference>
<dbReference type="InterPro" id="IPR041190">
    <property type="entry name" value="Midasin_AAA_lid_5"/>
</dbReference>
<dbReference type="Gene3D" id="3.40.50.300">
    <property type="entry name" value="P-loop containing nucleotide triphosphate hydrolases"/>
    <property type="match status" value="6"/>
</dbReference>
<evidence type="ECO:0000256" key="4">
    <source>
        <dbReference type="ARBA" id="ARBA00017143"/>
    </source>
</evidence>
<feature type="compositionally biased region" description="Acidic residues" evidence="11">
    <location>
        <begin position="4486"/>
        <end position="4504"/>
    </location>
</feature>
<protein>
    <recommendedName>
        <fullName evidence="4 10">Midasin</fullName>
    </recommendedName>
</protein>
<evidence type="ECO:0000256" key="9">
    <source>
        <dbReference type="ARBA" id="ARBA00023242"/>
    </source>
</evidence>
<dbReference type="InterPro" id="IPR048617">
    <property type="entry name" value="MDN1_AAA_lid_4"/>
</dbReference>
<dbReference type="InterPro" id="IPR011704">
    <property type="entry name" value="ATPase_dyneun-rel_AAA"/>
</dbReference>
<dbReference type="GO" id="GO:0005524">
    <property type="term" value="F:ATP binding"/>
    <property type="evidence" value="ECO:0007669"/>
    <property type="project" value="UniProtKB-KW"/>
</dbReference>
<feature type="domain" description="AAA+ ATPase" evidence="12">
    <location>
        <begin position="2161"/>
        <end position="2398"/>
    </location>
</feature>
<comment type="similarity">
    <text evidence="3 10">Belongs to the midasin family.</text>
</comment>
<feature type="compositionally biased region" description="Acidic residues" evidence="11">
    <location>
        <begin position="4522"/>
        <end position="4536"/>
    </location>
</feature>
<evidence type="ECO:0000259" key="12">
    <source>
        <dbReference type="SMART" id="SM00382"/>
    </source>
</evidence>
<feature type="compositionally biased region" description="Polar residues" evidence="11">
    <location>
        <begin position="4706"/>
        <end position="4715"/>
    </location>
</feature>
<comment type="function">
    <text evidence="10">Nuclear chaperone required for maturation and nuclear export of pre-60S ribosome subunits.</text>
</comment>
<feature type="compositionally biased region" description="Acidic residues" evidence="11">
    <location>
        <begin position="4381"/>
        <end position="4419"/>
    </location>
</feature>
<dbReference type="InParanoid" id="A0A316YUN8"/>
<feature type="compositionally biased region" description="Basic and acidic residues" evidence="11">
    <location>
        <begin position="4879"/>
        <end position="4888"/>
    </location>
</feature>
<dbReference type="InterPro" id="IPR025662">
    <property type="entry name" value="Sigma_54_int_dom_ATP-bd_1"/>
</dbReference>
<dbReference type="GO" id="GO:0016887">
    <property type="term" value="F:ATP hydrolysis activity"/>
    <property type="evidence" value="ECO:0007669"/>
    <property type="project" value="InterPro"/>
</dbReference>
<reference evidence="13 14" key="1">
    <citation type="journal article" date="2018" name="Mol. Biol. Evol.">
        <title>Broad Genomic Sampling Reveals a Smut Pathogenic Ancestry of the Fungal Clade Ustilaginomycotina.</title>
        <authorList>
            <person name="Kijpornyongpan T."/>
            <person name="Mondo S.J."/>
            <person name="Barry K."/>
            <person name="Sandor L."/>
            <person name="Lee J."/>
            <person name="Lipzen A."/>
            <person name="Pangilinan J."/>
            <person name="LaButti K."/>
            <person name="Hainaut M."/>
            <person name="Henrissat B."/>
            <person name="Grigoriev I.V."/>
            <person name="Spatafora J.W."/>
            <person name="Aime M.C."/>
        </authorList>
    </citation>
    <scope>NUCLEOTIDE SEQUENCE [LARGE SCALE GENOMIC DNA]</scope>
    <source>
        <strain evidence="13 14">MCA 4198</strain>
    </source>
</reference>
<dbReference type="Pfam" id="PF17865">
    <property type="entry name" value="AAA_lid_5"/>
    <property type="match status" value="1"/>
</dbReference>
<evidence type="ECO:0000256" key="2">
    <source>
        <dbReference type="ARBA" id="ARBA00004642"/>
    </source>
</evidence>
<keyword evidence="14" id="KW-1185">Reference proteome</keyword>
<feature type="domain" description="AAA+ ATPase" evidence="12">
    <location>
        <begin position="695"/>
        <end position="988"/>
    </location>
</feature>
<feature type="compositionally biased region" description="Polar residues" evidence="11">
    <location>
        <begin position="830"/>
        <end position="839"/>
    </location>
</feature>